<dbReference type="EMBL" id="BMZF01000008">
    <property type="protein sequence ID" value="GHA58773.1"/>
    <property type="molecule type" value="Genomic_DNA"/>
</dbReference>
<evidence type="ECO:0000313" key="5">
    <source>
        <dbReference type="EMBL" id="GHA58773.1"/>
    </source>
</evidence>
<dbReference type="SMART" id="SM00354">
    <property type="entry name" value="HTH_LACI"/>
    <property type="match status" value="1"/>
</dbReference>
<dbReference type="RefSeq" id="WP_189641117.1">
    <property type="nucleotide sequence ID" value="NZ_BMZF01000008.1"/>
</dbReference>
<dbReference type="InterPro" id="IPR001761">
    <property type="entry name" value="Peripla_BP/Lac1_sug-bd_dom"/>
</dbReference>
<dbReference type="PANTHER" id="PTHR30146:SF33">
    <property type="entry name" value="TRANSCRIPTIONAL REGULATOR"/>
    <property type="match status" value="1"/>
</dbReference>
<dbReference type="PROSITE" id="PS50932">
    <property type="entry name" value="HTH_LACI_2"/>
    <property type="match status" value="1"/>
</dbReference>
<dbReference type="Pfam" id="PF00532">
    <property type="entry name" value="Peripla_BP_1"/>
    <property type="match status" value="1"/>
</dbReference>
<dbReference type="CDD" id="cd01392">
    <property type="entry name" value="HTH_LacI"/>
    <property type="match status" value="1"/>
</dbReference>
<dbReference type="CDD" id="cd01575">
    <property type="entry name" value="PBP1_GntR"/>
    <property type="match status" value="1"/>
</dbReference>
<evidence type="ECO:0000256" key="1">
    <source>
        <dbReference type="ARBA" id="ARBA00023015"/>
    </source>
</evidence>
<dbReference type="Pfam" id="PF00356">
    <property type="entry name" value="LacI"/>
    <property type="match status" value="1"/>
</dbReference>
<keyword evidence="6" id="KW-1185">Reference proteome</keyword>
<name>A0ABQ3D7M0_9RHOB</name>
<dbReference type="Gene3D" id="3.40.50.2300">
    <property type="match status" value="2"/>
</dbReference>
<dbReference type="Gene3D" id="1.10.260.40">
    <property type="entry name" value="lambda repressor-like DNA-binding domains"/>
    <property type="match status" value="1"/>
</dbReference>
<proteinExistence type="predicted"/>
<accession>A0ABQ3D7M0</accession>
<dbReference type="InterPro" id="IPR028082">
    <property type="entry name" value="Peripla_BP_I"/>
</dbReference>
<keyword evidence="3" id="KW-0804">Transcription</keyword>
<sequence length="334" mass="36217">MTHKLTLKDIAAAAGVSEMTASRALRNAADVSQKTRERVEAAAAELGYVRNKIAGALASNKVDLVGVVIPSVKSYVFSEVLDGISSALAPTKLRPVFGLSNYDLKSEQEVISEMLSWRPSGLIVAGLEHNDTARKILENTKTPIVEIMDVDGDAIDMCVGISHYKAGYQMAQTIVERGHKNIGFIGTKMESDFRAEKRLNGFVTCLAENNISLMDQELYRSGSSVQKGKEFTKALLERSPALDCIYCSTDVTAVGAFMHCWENNISIPDQLSLAGFNDLTLAHGLPQRLATTNSMRFEIGQKAAEMILECNAPDGYAGPKIVELSPQVQLGDSL</sequence>
<reference evidence="6" key="1">
    <citation type="journal article" date="2019" name="Int. J. Syst. Evol. Microbiol.">
        <title>The Global Catalogue of Microorganisms (GCM) 10K type strain sequencing project: providing services to taxonomists for standard genome sequencing and annotation.</title>
        <authorList>
            <consortium name="The Broad Institute Genomics Platform"/>
            <consortium name="The Broad Institute Genome Sequencing Center for Infectious Disease"/>
            <person name="Wu L."/>
            <person name="Ma J."/>
        </authorList>
    </citation>
    <scope>NUCLEOTIDE SEQUENCE [LARGE SCALE GENOMIC DNA]</scope>
    <source>
        <strain evidence="6">KCTC 32465</strain>
    </source>
</reference>
<comment type="caution">
    <text evidence="5">The sequence shown here is derived from an EMBL/GenBank/DDBJ whole genome shotgun (WGS) entry which is preliminary data.</text>
</comment>
<dbReference type="SUPFAM" id="SSF53822">
    <property type="entry name" value="Periplasmic binding protein-like I"/>
    <property type="match status" value="1"/>
</dbReference>
<dbReference type="InterPro" id="IPR000843">
    <property type="entry name" value="HTH_LacI"/>
</dbReference>
<organism evidence="5 6">
    <name type="scientific">Paramylibacter ulvae</name>
    <dbReference type="NCBI Taxonomy" id="1651968"/>
    <lineage>
        <taxon>Bacteria</taxon>
        <taxon>Pseudomonadati</taxon>
        <taxon>Pseudomonadota</taxon>
        <taxon>Alphaproteobacteria</taxon>
        <taxon>Rhodobacterales</taxon>
        <taxon>Paracoccaceae</taxon>
        <taxon>Paramylibacter</taxon>
    </lineage>
</organism>
<evidence type="ECO:0000256" key="2">
    <source>
        <dbReference type="ARBA" id="ARBA00023125"/>
    </source>
</evidence>
<dbReference type="Proteomes" id="UP000634455">
    <property type="component" value="Unassembled WGS sequence"/>
</dbReference>
<keyword evidence="1" id="KW-0805">Transcription regulation</keyword>
<dbReference type="InterPro" id="IPR010982">
    <property type="entry name" value="Lambda_DNA-bd_dom_sf"/>
</dbReference>
<gene>
    <name evidence="5" type="ORF">GCM10008927_25520</name>
</gene>
<evidence type="ECO:0000313" key="6">
    <source>
        <dbReference type="Proteomes" id="UP000634455"/>
    </source>
</evidence>
<dbReference type="PANTHER" id="PTHR30146">
    <property type="entry name" value="LACI-RELATED TRANSCRIPTIONAL REPRESSOR"/>
    <property type="match status" value="1"/>
</dbReference>
<evidence type="ECO:0000259" key="4">
    <source>
        <dbReference type="PROSITE" id="PS50932"/>
    </source>
</evidence>
<feature type="domain" description="HTH lacI-type" evidence="4">
    <location>
        <begin position="5"/>
        <end position="59"/>
    </location>
</feature>
<keyword evidence="2" id="KW-0238">DNA-binding</keyword>
<evidence type="ECO:0000256" key="3">
    <source>
        <dbReference type="ARBA" id="ARBA00023163"/>
    </source>
</evidence>
<dbReference type="SUPFAM" id="SSF47413">
    <property type="entry name" value="lambda repressor-like DNA-binding domains"/>
    <property type="match status" value="1"/>
</dbReference>
<dbReference type="PROSITE" id="PS00356">
    <property type="entry name" value="HTH_LACI_1"/>
    <property type="match status" value="1"/>
</dbReference>
<protein>
    <submittedName>
        <fullName evidence="5">LacI family transcriptional regulator</fullName>
    </submittedName>
</protein>